<reference evidence="3" key="1">
    <citation type="journal article" date="2019" name="Int. J. Syst. Evol. Microbiol.">
        <title>The Global Catalogue of Microorganisms (GCM) 10K type strain sequencing project: providing services to taxonomists for standard genome sequencing and annotation.</title>
        <authorList>
            <consortium name="The Broad Institute Genomics Platform"/>
            <consortium name="The Broad Institute Genome Sequencing Center for Infectious Disease"/>
            <person name="Wu L."/>
            <person name="Ma J."/>
        </authorList>
    </citation>
    <scope>NUCLEOTIDE SEQUENCE [LARGE SCALE GENOMIC DNA]</scope>
    <source>
        <strain evidence="3">JCM 17924</strain>
    </source>
</reference>
<dbReference type="Pfam" id="PF13561">
    <property type="entry name" value="adh_short_C2"/>
    <property type="match status" value="1"/>
</dbReference>
<protein>
    <submittedName>
        <fullName evidence="2">SDR family oxidoreductase</fullName>
    </submittedName>
</protein>
<name>A0ABP8JBM7_9BACT</name>
<evidence type="ECO:0000313" key="3">
    <source>
        <dbReference type="Proteomes" id="UP001500454"/>
    </source>
</evidence>
<evidence type="ECO:0000256" key="1">
    <source>
        <dbReference type="ARBA" id="ARBA00006484"/>
    </source>
</evidence>
<dbReference type="PANTHER" id="PTHR42760:SF40">
    <property type="entry name" value="3-OXOACYL-[ACYL-CARRIER-PROTEIN] REDUCTASE, CHLOROPLASTIC"/>
    <property type="match status" value="1"/>
</dbReference>
<dbReference type="Gene3D" id="3.40.50.720">
    <property type="entry name" value="NAD(P)-binding Rossmann-like Domain"/>
    <property type="match status" value="1"/>
</dbReference>
<keyword evidence="3" id="KW-1185">Reference proteome</keyword>
<comment type="similarity">
    <text evidence="1">Belongs to the short-chain dehydrogenases/reductases (SDR) family.</text>
</comment>
<dbReference type="EMBL" id="BAABHA010000010">
    <property type="protein sequence ID" value="GAA4388181.1"/>
    <property type="molecule type" value="Genomic_DNA"/>
</dbReference>
<accession>A0ABP8JBM7</accession>
<comment type="caution">
    <text evidence="2">The sequence shown here is derived from an EMBL/GenBank/DDBJ whole genome shotgun (WGS) entry which is preliminary data.</text>
</comment>
<dbReference type="Proteomes" id="UP001500454">
    <property type="component" value="Unassembled WGS sequence"/>
</dbReference>
<dbReference type="SUPFAM" id="SSF51735">
    <property type="entry name" value="NAD(P)-binding Rossmann-fold domains"/>
    <property type="match status" value="1"/>
</dbReference>
<sequence length="268" mass="28773">MAPNALTGFTMADLFSLHGNVVLITGGYGHLGRAIVRGLLGHGATVVVLGRREEAFREVFDTPEPNLHFVVCDVASTTSVQEAFASARAMFGLPSVLINNALYSRGSQPDNLTDEDFAFGVDGGLGSAYRCIREMLPYFREQGGGKIINVASMYGVVAPDFSAYEATPQFTNPPHYGAAKAGVIQLTRYFASYLGKENIQVNCVSPGAFPSAAVQQHPGFMHELEQRIPLGRIGRPEDLAGAFVFLSSRAADFVTGHNLVVDGGWTIR</sequence>
<organism evidence="2 3">
    <name type="scientific">Hymenobacter koreensis</name>
    <dbReference type="NCBI Taxonomy" id="1084523"/>
    <lineage>
        <taxon>Bacteria</taxon>
        <taxon>Pseudomonadati</taxon>
        <taxon>Bacteroidota</taxon>
        <taxon>Cytophagia</taxon>
        <taxon>Cytophagales</taxon>
        <taxon>Hymenobacteraceae</taxon>
        <taxon>Hymenobacter</taxon>
    </lineage>
</organism>
<dbReference type="InterPro" id="IPR036291">
    <property type="entry name" value="NAD(P)-bd_dom_sf"/>
</dbReference>
<dbReference type="PANTHER" id="PTHR42760">
    <property type="entry name" value="SHORT-CHAIN DEHYDROGENASES/REDUCTASES FAMILY MEMBER"/>
    <property type="match status" value="1"/>
</dbReference>
<dbReference type="PRINTS" id="PR00081">
    <property type="entry name" value="GDHRDH"/>
</dbReference>
<gene>
    <name evidence="2" type="ORF">GCM10023186_34540</name>
</gene>
<proteinExistence type="inferred from homology"/>
<dbReference type="InterPro" id="IPR002347">
    <property type="entry name" value="SDR_fam"/>
</dbReference>
<dbReference type="PRINTS" id="PR00080">
    <property type="entry name" value="SDRFAMILY"/>
</dbReference>
<evidence type="ECO:0000313" key="2">
    <source>
        <dbReference type="EMBL" id="GAA4388181.1"/>
    </source>
</evidence>